<feature type="non-terminal residue" evidence="2">
    <location>
        <position position="265"/>
    </location>
</feature>
<evidence type="ECO:0000313" key="3">
    <source>
        <dbReference type="Proteomes" id="UP000053676"/>
    </source>
</evidence>
<keyword evidence="3" id="KW-1185">Reference proteome</keyword>
<feature type="region of interest" description="Disordered" evidence="1">
    <location>
        <begin position="36"/>
        <end position="64"/>
    </location>
</feature>
<gene>
    <name evidence="2" type="ORF">NECAME_19271</name>
</gene>
<dbReference type="EMBL" id="KI667744">
    <property type="protein sequence ID" value="ETN71557.1"/>
    <property type="molecule type" value="Genomic_DNA"/>
</dbReference>
<dbReference type="AlphaFoldDB" id="W2SS75"/>
<name>W2SS75_NECAM</name>
<dbReference type="KEGG" id="nai:NECAME_19271"/>
<accession>W2SS75</accession>
<dbReference type="Proteomes" id="UP000053676">
    <property type="component" value="Unassembled WGS sequence"/>
</dbReference>
<reference evidence="3" key="1">
    <citation type="journal article" date="2014" name="Nat. Genet.">
        <title>Genome of the human hookworm Necator americanus.</title>
        <authorList>
            <person name="Tang Y.T."/>
            <person name="Gao X."/>
            <person name="Rosa B.A."/>
            <person name="Abubucker S."/>
            <person name="Hallsworth-Pepin K."/>
            <person name="Martin J."/>
            <person name="Tyagi R."/>
            <person name="Heizer E."/>
            <person name="Zhang X."/>
            <person name="Bhonagiri-Palsikar V."/>
            <person name="Minx P."/>
            <person name="Warren W.C."/>
            <person name="Wang Q."/>
            <person name="Zhan B."/>
            <person name="Hotez P.J."/>
            <person name="Sternberg P.W."/>
            <person name="Dougall A."/>
            <person name="Gaze S.T."/>
            <person name="Mulvenna J."/>
            <person name="Sotillo J."/>
            <person name="Ranganathan S."/>
            <person name="Rabelo E.M."/>
            <person name="Wilson R.K."/>
            <person name="Felgner P.L."/>
            <person name="Bethony J."/>
            <person name="Hawdon J.M."/>
            <person name="Gasser R.B."/>
            <person name="Loukas A."/>
            <person name="Mitreva M."/>
        </authorList>
    </citation>
    <scope>NUCLEOTIDE SEQUENCE [LARGE SCALE GENOMIC DNA]</scope>
</reference>
<proteinExistence type="predicted"/>
<sequence length="265" mass="28440">MKCVKRNTLVACDGRAACHEAVTNAFYSHGHHSFFQPESRKPPARARASPLPCTPSGRLITTRPPASIDRVPVAAVDPVQRLVKHRARGHGGDGKSIAAELALGKVALRPRHAAQSQRHRLLRFLRPAEHQFGRAATDVDDQPAFVRGWQQAADAAVDQPGLLLAGNDFDRVAEQLGAALHESLAVARLAQRLGRDRAHMARGKSREALAKTRQAVPAALHGFLGEVAVGIEAAALAHGFLEIFHALEVVMGELADLEPEAVGSE</sequence>
<evidence type="ECO:0000313" key="2">
    <source>
        <dbReference type="EMBL" id="ETN71557.1"/>
    </source>
</evidence>
<organism evidence="2 3">
    <name type="scientific">Necator americanus</name>
    <name type="common">Human hookworm</name>
    <dbReference type="NCBI Taxonomy" id="51031"/>
    <lineage>
        <taxon>Eukaryota</taxon>
        <taxon>Metazoa</taxon>
        <taxon>Ecdysozoa</taxon>
        <taxon>Nematoda</taxon>
        <taxon>Chromadorea</taxon>
        <taxon>Rhabditida</taxon>
        <taxon>Rhabditina</taxon>
        <taxon>Rhabditomorpha</taxon>
        <taxon>Strongyloidea</taxon>
        <taxon>Ancylostomatidae</taxon>
        <taxon>Bunostominae</taxon>
        <taxon>Necator</taxon>
    </lineage>
</organism>
<evidence type="ECO:0000256" key="1">
    <source>
        <dbReference type="SAM" id="MobiDB-lite"/>
    </source>
</evidence>
<protein>
    <submittedName>
        <fullName evidence="2">Uncharacterized protein</fullName>
    </submittedName>
</protein>